<organism evidence="1 2">
    <name type="scientific">candidate division WWE3 bacterium GW2011_GWB1_42_6</name>
    <dbReference type="NCBI Taxonomy" id="1619115"/>
    <lineage>
        <taxon>Bacteria</taxon>
        <taxon>Katanobacteria</taxon>
    </lineage>
</organism>
<protein>
    <submittedName>
        <fullName evidence="1">Uncharacterized protein</fullName>
    </submittedName>
</protein>
<gene>
    <name evidence="1" type="ORF">UV35_C0034G0006</name>
</gene>
<evidence type="ECO:0000313" key="1">
    <source>
        <dbReference type="EMBL" id="KKS65720.1"/>
    </source>
</evidence>
<evidence type="ECO:0000313" key="2">
    <source>
        <dbReference type="Proteomes" id="UP000033848"/>
    </source>
</evidence>
<comment type="caution">
    <text evidence="1">The sequence shown here is derived from an EMBL/GenBank/DDBJ whole genome shotgun (WGS) entry which is preliminary data.</text>
</comment>
<dbReference type="AlphaFoldDB" id="A0A0G1AX68"/>
<dbReference type="Proteomes" id="UP000033848">
    <property type="component" value="Unassembled WGS sequence"/>
</dbReference>
<sequence length="278" mass="31908">MHEKEPYTREDYFTASDDIADSLKTEYSSISPEEQSFVNETGVAIKNYIVQKYGEHISEKMKERLETAERRILLVSPEDYKTLAEEWVPGSKAEVKDVSGHYTRLGSMVVINDMVENSKDIWNKNKEIFDKFPGGQQSLVLPYIRLSLITETLVHELVHSCEEDAGNEKIKDAIKRQALDEAGASFITGNIMKERYSMALPTTAKFQDERVAMFGNLLSKYGEDVYDIFFSNIPDSTVEKIRYENLVKKIYSEFTSEKLVGLGIIRSYQAVIYDNMRE</sequence>
<name>A0A0G1AX68_UNCKA</name>
<dbReference type="EMBL" id="LCED01000034">
    <property type="protein sequence ID" value="KKS65720.1"/>
    <property type="molecule type" value="Genomic_DNA"/>
</dbReference>
<reference evidence="1 2" key="1">
    <citation type="journal article" date="2015" name="Nature">
        <title>rRNA introns, odd ribosomes, and small enigmatic genomes across a large radiation of phyla.</title>
        <authorList>
            <person name="Brown C.T."/>
            <person name="Hug L.A."/>
            <person name="Thomas B.C."/>
            <person name="Sharon I."/>
            <person name="Castelle C.J."/>
            <person name="Singh A."/>
            <person name="Wilkins M.J."/>
            <person name="Williams K.H."/>
            <person name="Banfield J.F."/>
        </authorList>
    </citation>
    <scope>NUCLEOTIDE SEQUENCE [LARGE SCALE GENOMIC DNA]</scope>
</reference>
<accession>A0A0G1AX68</accession>
<proteinExistence type="predicted"/>